<dbReference type="Gene3D" id="1.20.1640.10">
    <property type="entry name" value="Multidrug efflux transporter AcrB transmembrane domain"/>
    <property type="match status" value="2"/>
</dbReference>
<dbReference type="SUPFAM" id="SSF82714">
    <property type="entry name" value="Multidrug efflux transporter AcrB TolC docking domain, DN and DC subdomains"/>
    <property type="match status" value="2"/>
</dbReference>
<protein>
    <submittedName>
        <fullName evidence="2">Cation/multidrug efflux pump</fullName>
    </submittedName>
</protein>
<feature type="transmembrane region" description="Helical" evidence="1">
    <location>
        <begin position="1020"/>
        <end position="1043"/>
    </location>
</feature>
<dbReference type="Gene3D" id="3.30.70.1440">
    <property type="entry name" value="Multidrug efflux transporter AcrB pore domain"/>
    <property type="match status" value="1"/>
</dbReference>
<feature type="transmembrane region" description="Helical" evidence="1">
    <location>
        <begin position="985"/>
        <end position="1008"/>
    </location>
</feature>
<feature type="transmembrane region" description="Helical" evidence="1">
    <location>
        <begin position="533"/>
        <end position="553"/>
    </location>
</feature>
<feature type="transmembrane region" description="Helical" evidence="1">
    <location>
        <begin position="334"/>
        <end position="353"/>
    </location>
</feature>
<dbReference type="OrthoDB" id="9759330at2"/>
<feature type="transmembrane region" description="Helical" evidence="1">
    <location>
        <begin position="885"/>
        <end position="907"/>
    </location>
</feature>
<dbReference type="AlphaFoldDB" id="I3ZED6"/>
<dbReference type="PANTHER" id="PTHR32063">
    <property type="match status" value="1"/>
</dbReference>
<dbReference type="KEGG" id="trs:Terro_1295"/>
<dbReference type="InterPro" id="IPR027463">
    <property type="entry name" value="AcrB_DN_DC_subdom"/>
</dbReference>
<keyword evidence="3" id="KW-1185">Reference proteome</keyword>
<dbReference type="STRING" id="926566.Terro_1295"/>
<dbReference type="Pfam" id="PF00873">
    <property type="entry name" value="ACR_tran"/>
    <property type="match status" value="1"/>
</dbReference>
<gene>
    <name evidence="2" type="ordered locus">Terro_1295</name>
</gene>
<dbReference type="Gene3D" id="3.30.70.1320">
    <property type="entry name" value="Multidrug efflux transporter AcrB pore domain like"/>
    <property type="match status" value="1"/>
</dbReference>
<dbReference type="PATRIC" id="fig|926566.3.peg.1275"/>
<dbReference type="SUPFAM" id="SSF82693">
    <property type="entry name" value="Multidrug efflux transporter AcrB pore domain, PN1, PN2, PC1 and PC2 subdomains"/>
    <property type="match status" value="2"/>
</dbReference>
<dbReference type="EMBL" id="CP003379">
    <property type="protein sequence ID" value="AFL87604.1"/>
    <property type="molecule type" value="Genomic_DNA"/>
</dbReference>
<feature type="transmembrane region" description="Helical" evidence="1">
    <location>
        <begin position="12"/>
        <end position="30"/>
    </location>
</feature>
<feature type="transmembrane region" description="Helical" evidence="1">
    <location>
        <begin position="360"/>
        <end position="381"/>
    </location>
</feature>
<feature type="transmembrane region" description="Helical" evidence="1">
    <location>
        <begin position="428"/>
        <end position="452"/>
    </location>
</feature>
<accession>I3ZED6</accession>
<dbReference type="RefSeq" id="WP_014785173.1">
    <property type="nucleotide sequence ID" value="NC_018014.1"/>
</dbReference>
<evidence type="ECO:0000313" key="3">
    <source>
        <dbReference type="Proteomes" id="UP000006056"/>
    </source>
</evidence>
<dbReference type="HOGENOM" id="CLU_002755_1_2_0"/>
<dbReference type="PANTHER" id="PTHR32063:SF8">
    <property type="entry name" value="CATION EFFLUX PROTEIN"/>
    <property type="match status" value="1"/>
</dbReference>
<reference evidence="2 3" key="1">
    <citation type="submission" date="2012-06" db="EMBL/GenBank/DDBJ databases">
        <title>Complete genome of Terriglobus roseus DSM 18391.</title>
        <authorList>
            <consortium name="US DOE Joint Genome Institute (JGI-PGF)"/>
            <person name="Lucas S."/>
            <person name="Copeland A."/>
            <person name="Lapidus A."/>
            <person name="Glavina del Rio T."/>
            <person name="Dalin E."/>
            <person name="Tice H."/>
            <person name="Bruce D."/>
            <person name="Goodwin L."/>
            <person name="Pitluck S."/>
            <person name="Peters L."/>
            <person name="Mikhailova N."/>
            <person name="Munk A.C.C."/>
            <person name="Kyrpides N."/>
            <person name="Mavromatis K."/>
            <person name="Ivanova N."/>
            <person name="Brettin T."/>
            <person name="Detter J.C."/>
            <person name="Han C."/>
            <person name="Larimer F."/>
            <person name="Land M."/>
            <person name="Hauser L."/>
            <person name="Markowitz V."/>
            <person name="Cheng J.-F."/>
            <person name="Hugenholtz P."/>
            <person name="Woyke T."/>
            <person name="Wu D."/>
            <person name="Brambilla E."/>
            <person name="Klenk H.-P."/>
            <person name="Eisen J.A."/>
        </authorList>
    </citation>
    <scope>NUCLEOTIDE SEQUENCE [LARGE SCALE GENOMIC DNA]</scope>
    <source>
        <strain evidence="3">DSM 18391 / NRRL B-41598 / KBS 63</strain>
    </source>
</reference>
<dbReference type="PRINTS" id="PR00702">
    <property type="entry name" value="ACRIFLAVINRP"/>
</dbReference>
<organism evidence="2 3">
    <name type="scientific">Terriglobus roseus (strain DSM 18391 / NRRL B-41598 / KBS 63)</name>
    <dbReference type="NCBI Taxonomy" id="926566"/>
    <lineage>
        <taxon>Bacteria</taxon>
        <taxon>Pseudomonadati</taxon>
        <taxon>Acidobacteriota</taxon>
        <taxon>Terriglobia</taxon>
        <taxon>Terriglobales</taxon>
        <taxon>Acidobacteriaceae</taxon>
        <taxon>Terriglobus</taxon>
    </lineage>
</organism>
<feature type="transmembrane region" description="Helical" evidence="1">
    <location>
        <begin position="940"/>
        <end position="964"/>
    </location>
</feature>
<name>I3ZED6_TERRK</name>
<keyword evidence="1" id="KW-0472">Membrane</keyword>
<keyword evidence="1" id="KW-0812">Transmembrane</keyword>
<dbReference type="Proteomes" id="UP000006056">
    <property type="component" value="Chromosome"/>
</dbReference>
<feature type="transmembrane region" description="Helical" evidence="1">
    <location>
        <begin position="914"/>
        <end position="934"/>
    </location>
</feature>
<dbReference type="GO" id="GO:0042910">
    <property type="term" value="F:xenobiotic transmembrane transporter activity"/>
    <property type="evidence" value="ECO:0007669"/>
    <property type="project" value="TreeGrafter"/>
</dbReference>
<keyword evidence="1" id="KW-1133">Transmembrane helix</keyword>
<evidence type="ECO:0000256" key="1">
    <source>
        <dbReference type="SAM" id="Phobius"/>
    </source>
</evidence>
<feature type="transmembrane region" description="Helical" evidence="1">
    <location>
        <begin position="458"/>
        <end position="477"/>
    </location>
</feature>
<dbReference type="InterPro" id="IPR001036">
    <property type="entry name" value="Acrflvin-R"/>
</dbReference>
<sequence>MWIVKVALTRPYTFIVLALLILIAAPIMILRTPTDIFPNINIPVVSVGFTYTGLNPEEVEGRLTTPYEKALTTLVDNIQHVESTSYNGFSVIRVYLQPGASLDTANAQVTAASQYLLRQLPPGILPPQIINFSASSVPILQLGVSGEGLSEASLNDYATNFVRAQLVTVPGSVVPLPFGGKQRQVSISMDQAAMQAKGIAPGDLLAALSQQNVVTPSGTIKIGPTEYDVRPNGTPRTLDDLAGVPIKQVNGTTIFLRDVATVADGFSFQTNVVRQDGKRGVLVSVLKNGNSSTLDVVKGIRKLLPRVQSTLPPQLKLAPLGDQSVFVRAAVEGVIREAIIAAALTAVMILVFLGSWRSTIIIAISIPLSILTSVIILGLIGETINTMTLGGLALAVGILVDDATVTIENIERYLEDGFPLLEAIEQGAAQISVPALVSTLCICIVFLPMFFLSGVSRFLFVPLAEAVVFAMLASYILSRTLVPTLAMYLLKAHDPNSHENGLFARFTRAFNARFEKVRQAYDRLLRRLIAARSLFVPAFLGLCLITAVLIPFLGQDFFPDTDSGQFVLHVRAPTGTRIEETAKLFDQVEDYVRKTIPADEMSGVLDNIGMPYSSMNTQHLTNGTISAGDGDIFVTLKEDHHPTAGYVKTLRTELPRQFPKAKFYMLPADITTQILNFGIPAPIDIQIEGNNIQASKASADTMLAQLRSVPGLVDLRIQQNFDGPVLEVNVDRTKALQGGFNSRDVTQSLLNTLSGSFQVTPMFFLNWKNGVNYNMVAQTPQYKMDSMQDLQNIPINRNTAGAAAAAPQQPEILGDIAKVQRGHEITVINHYNIRRVVDIYGSVQGRDLGAVSRDIQKIIDTNQKSAPRGTFITLKGQVETMKASYIGLIGGLAFAIVLVYLLIVVNFQSWVDPFIIITALPAALAGIILFLFLTGTRLSVPALMGAIMCMGVATANSILVVSFAKQQYEEHGDALRAAIEAGATRFRPVLMTAIAMIIGMVPMALGAGDGGEQNAPLGRAVIGGLSCATIATLIFVPTVFALIHERGKKNEANSNSQQLAEVHA</sequence>
<dbReference type="Gene3D" id="3.30.2090.10">
    <property type="entry name" value="Multidrug efflux transporter AcrB TolC docking domain, DN and DC subdomains"/>
    <property type="match status" value="2"/>
</dbReference>
<dbReference type="eggNOG" id="COG0841">
    <property type="taxonomic scope" value="Bacteria"/>
</dbReference>
<dbReference type="Gene3D" id="3.30.70.1430">
    <property type="entry name" value="Multidrug efflux transporter AcrB pore domain"/>
    <property type="match status" value="2"/>
</dbReference>
<dbReference type="SUPFAM" id="SSF82866">
    <property type="entry name" value="Multidrug efflux transporter AcrB transmembrane domain"/>
    <property type="match status" value="2"/>
</dbReference>
<proteinExistence type="predicted"/>
<evidence type="ECO:0000313" key="2">
    <source>
        <dbReference type="EMBL" id="AFL87604.1"/>
    </source>
</evidence>
<dbReference type="GO" id="GO:0005886">
    <property type="term" value="C:plasma membrane"/>
    <property type="evidence" value="ECO:0007669"/>
    <property type="project" value="TreeGrafter"/>
</dbReference>